<name>A0ABD1FF79_HYPHA</name>
<keyword evidence="3" id="KW-1185">Reference proteome</keyword>
<keyword evidence="1" id="KW-1133">Transmembrane helix</keyword>
<dbReference type="AlphaFoldDB" id="A0ABD1FF79"/>
<dbReference type="EMBL" id="JBDJPC010000001">
    <property type="protein sequence ID" value="KAL1517014.1"/>
    <property type="molecule type" value="Genomic_DNA"/>
</dbReference>
<evidence type="ECO:0000313" key="2">
    <source>
        <dbReference type="EMBL" id="KAL1517014.1"/>
    </source>
</evidence>
<dbReference type="InterPro" id="IPR031720">
    <property type="entry name" value="DUF4728"/>
</dbReference>
<gene>
    <name evidence="2" type="ORF">ABEB36_000835</name>
</gene>
<organism evidence="2 3">
    <name type="scientific">Hypothenemus hampei</name>
    <name type="common">Coffee berry borer</name>
    <dbReference type="NCBI Taxonomy" id="57062"/>
    <lineage>
        <taxon>Eukaryota</taxon>
        <taxon>Metazoa</taxon>
        <taxon>Ecdysozoa</taxon>
        <taxon>Arthropoda</taxon>
        <taxon>Hexapoda</taxon>
        <taxon>Insecta</taxon>
        <taxon>Pterygota</taxon>
        <taxon>Neoptera</taxon>
        <taxon>Endopterygota</taxon>
        <taxon>Coleoptera</taxon>
        <taxon>Polyphaga</taxon>
        <taxon>Cucujiformia</taxon>
        <taxon>Curculionidae</taxon>
        <taxon>Scolytinae</taxon>
        <taxon>Hypothenemus</taxon>
    </lineage>
</organism>
<feature type="transmembrane region" description="Helical" evidence="1">
    <location>
        <begin position="233"/>
        <end position="253"/>
    </location>
</feature>
<proteinExistence type="predicted"/>
<accession>A0ABD1FF79</accession>
<keyword evidence="1" id="KW-0812">Transmembrane</keyword>
<dbReference type="Pfam" id="PF15860">
    <property type="entry name" value="DUF4728"/>
    <property type="match status" value="1"/>
</dbReference>
<protein>
    <submittedName>
        <fullName evidence="2">Uncharacterized protein</fullName>
    </submittedName>
</protein>
<dbReference type="PANTHER" id="PTHR36694:SF11">
    <property type="entry name" value="LP21121P-RELATED"/>
    <property type="match status" value="1"/>
</dbReference>
<sequence length="258" mass="29702">MAILNSCCCWRSLRCGSIVSGVYTLIYFVLNALQSGVFFFEKFNYWHDQSRTSLIDPKETYGAKFSMLIFCLSSFGIISTFLLFYGVLRNIKSLLIPWICNLAVFILTDFIYIINSLILRSLQWNPAVAFLITLDFFLNGLNLYALLCVTSQYQKYTTVQEQISTELNRNSTFCEESPKRRVKFKEPSNSDVLYTVLQYLPPLPPKESFISVTRAPLYFCSSTSCQEKLKMTIIFRAALLFLFIFHICSGICVNDKCQ</sequence>
<dbReference type="Proteomes" id="UP001566132">
    <property type="component" value="Unassembled WGS sequence"/>
</dbReference>
<dbReference type="PANTHER" id="PTHR36694">
    <property type="entry name" value="PASIFLORA 1, ISOFORM A-RELATED"/>
    <property type="match status" value="1"/>
</dbReference>
<evidence type="ECO:0000256" key="1">
    <source>
        <dbReference type="SAM" id="Phobius"/>
    </source>
</evidence>
<keyword evidence="1" id="KW-0472">Membrane</keyword>
<feature type="transmembrane region" description="Helical" evidence="1">
    <location>
        <begin position="20"/>
        <end position="40"/>
    </location>
</feature>
<comment type="caution">
    <text evidence="2">The sequence shown here is derived from an EMBL/GenBank/DDBJ whole genome shotgun (WGS) entry which is preliminary data.</text>
</comment>
<feature type="transmembrane region" description="Helical" evidence="1">
    <location>
        <begin position="61"/>
        <end position="88"/>
    </location>
</feature>
<reference evidence="2 3" key="1">
    <citation type="submission" date="2024-05" db="EMBL/GenBank/DDBJ databases">
        <title>Genetic variation in Jamaican populations of the coffee berry borer (Hypothenemus hampei).</title>
        <authorList>
            <person name="Errbii M."/>
            <person name="Myrie A."/>
        </authorList>
    </citation>
    <scope>NUCLEOTIDE SEQUENCE [LARGE SCALE GENOMIC DNA]</scope>
    <source>
        <strain evidence="2">JA-Hopewell-2020-01-JO</strain>
        <tissue evidence="2">Whole body</tissue>
    </source>
</reference>
<feature type="transmembrane region" description="Helical" evidence="1">
    <location>
        <begin position="94"/>
        <end position="115"/>
    </location>
</feature>
<evidence type="ECO:0000313" key="3">
    <source>
        <dbReference type="Proteomes" id="UP001566132"/>
    </source>
</evidence>
<feature type="transmembrane region" description="Helical" evidence="1">
    <location>
        <begin position="127"/>
        <end position="147"/>
    </location>
</feature>